<gene>
    <name evidence="1" type="ORF">SCHPADRAFT_913514</name>
</gene>
<dbReference type="EMBL" id="KQ085902">
    <property type="protein sequence ID" value="KLO17692.1"/>
    <property type="molecule type" value="Genomic_DNA"/>
</dbReference>
<dbReference type="AlphaFoldDB" id="A0A0H2S1G3"/>
<sequence length="277" mass="30122">MSSAPDPPFALAPGPWQCKGQIHWLLLSAHKSLRPGTYAPLEAEAPPISTNEVGEPTGKGVGASVMIVRYSETPVGPYDELAYSPGAFTTPGGDGKPHLRISRVYVSESNPTTIYNGRRNWNVPKHPARFEFKALSDSETRISVYPPTTGAGSTETPPFFSAIVSKALNLLPSMPLSTKSIPFDSTLVLPPLPSSPSDPKYAGTDTWKSLPSIMKGKIRFLWVKPGEIKDAHGKPQFSDGVGFPKIEPWSLGIHWLPDTVFEIPVAELFTNKDKKFV</sequence>
<dbReference type="InParanoid" id="A0A0H2S1G3"/>
<dbReference type="PANTHER" id="PTHR40518">
    <property type="entry name" value="ACETOACETATE DECARBOXYLASE"/>
    <property type="match status" value="1"/>
</dbReference>
<dbReference type="InterPro" id="IPR023375">
    <property type="entry name" value="ADC_dom_sf"/>
</dbReference>
<proteinExistence type="predicted"/>
<protein>
    <submittedName>
        <fullName evidence="1">Uncharacterized protein</fullName>
    </submittedName>
</protein>
<dbReference type="SUPFAM" id="SSF160104">
    <property type="entry name" value="Acetoacetate decarboxylase-like"/>
    <property type="match status" value="1"/>
</dbReference>
<name>A0A0H2S1G3_9AGAM</name>
<dbReference type="Proteomes" id="UP000053477">
    <property type="component" value="Unassembled WGS sequence"/>
</dbReference>
<reference evidence="1 2" key="1">
    <citation type="submission" date="2015-04" db="EMBL/GenBank/DDBJ databases">
        <title>Complete genome sequence of Schizopora paradoxa KUC8140, a cosmopolitan wood degrader in East Asia.</title>
        <authorList>
            <consortium name="DOE Joint Genome Institute"/>
            <person name="Min B."/>
            <person name="Park H."/>
            <person name="Jang Y."/>
            <person name="Kim J.-J."/>
            <person name="Kim K.H."/>
            <person name="Pangilinan J."/>
            <person name="Lipzen A."/>
            <person name="Riley R."/>
            <person name="Grigoriev I.V."/>
            <person name="Spatafora J.W."/>
            <person name="Choi I.-G."/>
        </authorList>
    </citation>
    <scope>NUCLEOTIDE SEQUENCE [LARGE SCALE GENOMIC DNA]</scope>
    <source>
        <strain evidence="1 2">KUC8140</strain>
    </source>
</reference>
<organism evidence="1 2">
    <name type="scientific">Schizopora paradoxa</name>
    <dbReference type="NCBI Taxonomy" id="27342"/>
    <lineage>
        <taxon>Eukaryota</taxon>
        <taxon>Fungi</taxon>
        <taxon>Dikarya</taxon>
        <taxon>Basidiomycota</taxon>
        <taxon>Agaricomycotina</taxon>
        <taxon>Agaricomycetes</taxon>
        <taxon>Hymenochaetales</taxon>
        <taxon>Schizoporaceae</taxon>
        <taxon>Schizopora</taxon>
    </lineage>
</organism>
<keyword evidence="2" id="KW-1185">Reference proteome</keyword>
<evidence type="ECO:0000313" key="1">
    <source>
        <dbReference type="EMBL" id="KLO17692.1"/>
    </source>
</evidence>
<dbReference type="PANTHER" id="PTHR40518:SF1">
    <property type="entry name" value="ACETOACETATE DECARBOXYLASE"/>
    <property type="match status" value="1"/>
</dbReference>
<evidence type="ECO:0000313" key="2">
    <source>
        <dbReference type="Proteomes" id="UP000053477"/>
    </source>
</evidence>
<accession>A0A0H2S1G3</accession>
<dbReference type="OrthoDB" id="9970474at2759"/>